<dbReference type="RefSeq" id="WP_188924723.1">
    <property type="nucleotide sequence ID" value="NZ_BMQI01000014.1"/>
</dbReference>
<dbReference type="PANTHER" id="PTHR11614">
    <property type="entry name" value="PHOSPHOLIPASE-RELATED"/>
    <property type="match status" value="1"/>
</dbReference>
<proteinExistence type="predicted"/>
<dbReference type="InterPro" id="IPR051044">
    <property type="entry name" value="MAG_DAG_Lipase"/>
</dbReference>
<name>A0A9X2CBT9_9GAMM</name>
<keyword evidence="2" id="KW-0378">Hydrolase</keyword>
<feature type="domain" description="Serine aminopeptidase S33" evidence="1">
    <location>
        <begin position="47"/>
        <end position="301"/>
    </location>
</feature>
<evidence type="ECO:0000259" key="1">
    <source>
        <dbReference type="Pfam" id="PF12146"/>
    </source>
</evidence>
<sequence length="324" mass="36782">MHYMKFSSELKLDTSAQRDFWLGVEQSHFKTPDGINIAYAHIQHPDSQKAIVISNGRVESYIKYKELMFDLFQQGFSVYALDHRGQGLSDRLTHNPHMGYVDNFSDYTQDLSQFIDEVVRPFKHTELFMLAHSMGSTIASHYIHLHPTTFTAAVFSAPMFGINLPFAESLVRWLATKFDNSEIVNGKVNSRFVLGGGAYQAVNFNRNQLTHSLQRYQHYRNVFNATPEAQLGSPTNHWLLEALDAAMQSIGYAKESQTPILILQAEKDSVVCNEAQNRSLSNKCHKVVIEGAFHEVFIETDTMRNIALSYSMDFMAQHSTITAS</sequence>
<dbReference type="GO" id="GO:0016787">
    <property type="term" value="F:hydrolase activity"/>
    <property type="evidence" value="ECO:0007669"/>
    <property type="project" value="UniProtKB-KW"/>
</dbReference>
<dbReference type="InterPro" id="IPR022742">
    <property type="entry name" value="Hydrolase_4"/>
</dbReference>
<organism evidence="2 3">
    <name type="scientific">Shewanella algicola</name>
    <dbReference type="NCBI Taxonomy" id="640633"/>
    <lineage>
        <taxon>Bacteria</taxon>
        <taxon>Pseudomonadati</taxon>
        <taxon>Pseudomonadota</taxon>
        <taxon>Gammaproteobacteria</taxon>
        <taxon>Alteromonadales</taxon>
        <taxon>Shewanellaceae</taxon>
        <taxon>Shewanella</taxon>
    </lineage>
</organism>
<comment type="caution">
    <text evidence="2">The sequence shown here is derived from an EMBL/GenBank/DDBJ whole genome shotgun (WGS) entry which is preliminary data.</text>
</comment>
<dbReference type="Gene3D" id="3.40.50.1820">
    <property type="entry name" value="alpha/beta hydrolase"/>
    <property type="match status" value="1"/>
</dbReference>
<dbReference type="InterPro" id="IPR029058">
    <property type="entry name" value="AB_hydrolase_fold"/>
</dbReference>
<dbReference type="Proteomes" id="UP001139408">
    <property type="component" value="Unassembled WGS sequence"/>
</dbReference>
<protein>
    <submittedName>
        <fullName evidence="2">Alpha/beta fold hydrolase</fullName>
    </submittedName>
</protein>
<dbReference type="SUPFAM" id="SSF53474">
    <property type="entry name" value="alpha/beta-Hydrolases"/>
    <property type="match status" value="1"/>
</dbReference>
<dbReference type="Pfam" id="PF12146">
    <property type="entry name" value="Hydrolase_4"/>
    <property type="match status" value="1"/>
</dbReference>
<reference evidence="2" key="1">
    <citation type="submission" date="2022-01" db="EMBL/GenBank/DDBJ databases">
        <title>Whole genome-based taxonomy of the Shewanellaceae.</title>
        <authorList>
            <person name="Martin-Rodriguez A.J."/>
        </authorList>
    </citation>
    <scope>NUCLEOTIDE SEQUENCE</scope>
    <source>
        <strain evidence="2">DSM 23803</strain>
    </source>
</reference>
<accession>A0A9X2CBT9</accession>
<dbReference type="AlphaFoldDB" id="A0A9X2CBT9"/>
<dbReference type="EMBL" id="JAKILJ010000014">
    <property type="protein sequence ID" value="MCL1105233.1"/>
    <property type="molecule type" value="Genomic_DNA"/>
</dbReference>
<evidence type="ECO:0000313" key="3">
    <source>
        <dbReference type="Proteomes" id="UP001139408"/>
    </source>
</evidence>
<evidence type="ECO:0000313" key="2">
    <source>
        <dbReference type="EMBL" id="MCL1105233.1"/>
    </source>
</evidence>
<gene>
    <name evidence="2" type="ORF">L2749_08140</name>
</gene>
<keyword evidence="3" id="KW-1185">Reference proteome</keyword>